<protein>
    <submittedName>
        <fullName evidence="1">Uncharacterized protein</fullName>
    </submittedName>
</protein>
<dbReference type="Proteomes" id="UP000770661">
    <property type="component" value="Unassembled WGS sequence"/>
</dbReference>
<comment type="caution">
    <text evidence="1">The sequence shown here is derived from an EMBL/GenBank/DDBJ whole genome shotgun (WGS) entry which is preliminary data.</text>
</comment>
<accession>A0A8J5CZ40</accession>
<dbReference type="AlphaFoldDB" id="A0A8J5CZ40"/>
<gene>
    <name evidence="1" type="ORF">GWK47_004252</name>
</gene>
<organism evidence="1 2">
    <name type="scientific">Chionoecetes opilio</name>
    <name type="common">Atlantic snow crab</name>
    <name type="synonym">Cancer opilio</name>
    <dbReference type="NCBI Taxonomy" id="41210"/>
    <lineage>
        <taxon>Eukaryota</taxon>
        <taxon>Metazoa</taxon>
        <taxon>Ecdysozoa</taxon>
        <taxon>Arthropoda</taxon>
        <taxon>Crustacea</taxon>
        <taxon>Multicrustacea</taxon>
        <taxon>Malacostraca</taxon>
        <taxon>Eumalacostraca</taxon>
        <taxon>Eucarida</taxon>
        <taxon>Decapoda</taxon>
        <taxon>Pleocyemata</taxon>
        <taxon>Brachyura</taxon>
        <taxon>Eubrachyura</taxon>
        <taxon>Majoidea</taxon>
        <taxon>Majidae</taxon>
        <taxon>Chionoecetes</taxon>
    </lineage>
</organism>
<reference evidence="1" key="1">
    <citation type="submission" date="2020-07" db="EMBL/GenBank/DDBJ databases">
        <title>The High-quality genome of the commercially important snow crab, Chionoecetes opilio.</title>
        <authorList>
            <person name="Jeong J.-H."/>
            <person name="Ryu S."/>
        </authorList>
    </citation>
    <scope>NUCLEOTIDE SEQUENCE</scope>
    <source>
        <strain evidence="1">MADBK_172401_WGS</strain>
        <tissue evidence="1">Digestive gland</tissue>
    </source>
</reference>
<keyword evidence="2" id="KW-1185">Reference proteome</keyword>
<dbReference type="EMBL" id="JACEEZ010004126">
    <property type="protein sequence ID" value="KAG0726634.1"/>
    <property type="molecule type" value="Genomic_DNA"/>
</dbReference>
<sequence length="124" mass="12981">MHLQSKVELMGSMLVRSMNVGDDCQHLADLKCAVSQWGEAVWPGLGCDASIASAPGGPHWPANLTRHPAMLFLLLLLLAKAGLGQVAAPTGPSVLPPQRVQRNVVDAAWPAPGHQHQAAAAAID</sequence>
<proteinExistence type="predicted"/>
<evidence type="ECO:0000313" key="2">
    <source>
        <dbReference type="Proteomes" id="UP000770661"/>
    </source>
</evidence>
<evidence type="ECO:0000313" key="1">
    <source>
        <dbReference type="EMBL" id="KAG0726634.1"/>
    </source>
</evidence>
<name>A0A8J5CZ40_CHIOP</name>